<dbReference type="InterPro" id="IPR007227">
    <property type="entry name" value="Cell_shape_determining_MreD"/>
</dbReference>
<feature type="transmembrane region" description="Helical" evidence="8">
    <location>
        <begin position="12"/>
        <end position="32"/>
    </location>
</feature>
<organism evidence="9 10">
    <name type="scientific">Actinomadura barringtoniae</name>
    <dbReference type="NCBI Taxonomy" id="1427535"/>
    <lineage>
        <taxon>Bacteria</taxon>
        <taxon>Bacillati</taxon>
        <taxon>Actinomycetota</taxon>
        <taxon>Actinomycetes</taxon>
        <taxon>Streptosporangiales</taxon>
        <taxon>Thermomonosporaceae</taxon>
        <taxon>Actinomadura</taxon>
    </lineage>
</organism>
<dbReference type="RefSeq" id="WP_208253132.1">
    <property type="nucleotide sequence ID" value="NZ_JAGEOJ010000001.1"/>
</dbReference>
<name>A0A939T1V9_9ACTN</name>
<evidence type="ECO:0000256" key="7">
    <source>
        <dbReference type="ARBA" id="ARBA00023136"/>
    </source>
</evidence>
<comment type="subcellular location">
    <subcellularLocation>
        <location evidence="1">Cell membrane</location>
        <topology evidence="1">Multi-pass membrane protein</topology>
    </subcellularLocation>
</comment>
<dbReference type="Gene3D" id="1.10.1760.20">
    <property type="match status" value="1"/>
</dbReference>
<dbReference type="Pfam" id="PF04093">
    <property type="entry name" value="MreD"/>
    <property type="match status" value="1"/>
</dbReference>
<comment type="similarity">
    <text evidence="2">Belongs to the MreD family.</text>
</comment>
<keyword evidence="7 8" id="KW-0472">Membrane</keyword>
<evidence type="ECO:0000256" key="2">
    <source>
        <dbReference type="ARBA" id="ARBA00007776"/>
    </source>
</evidence>
<evidence type="ECO:0000313" key="10">
    <source>
        <dbReference type="Proteomes" id="UP000669179"/>
    </source>
</evidence>
<keyword evidence="3" id="KW-1003">Cell membrane</keyword>
<gene>
    <name evidence="9" type="primary">mreD</name>
    <name evidence="9" type="ORF">J4573_00230</name>
</gene>
<protein>
    <submittedName>
        <fullName evidence="9">Rod shape-determining protein MreD</fullName>
    </submittedName>
</protein>
<dbReference type="GO" id="GO:0008360">
    <property type="term" value="P:regulation of cell shape"/>
    <property type="evidence" value="ECO:0007669"/>
    <property type="project" value="UniProtKB-KW"/>
</dbReference>
<feature type="transmembrane region" description="Helical" evidence="8">
    <location>
        <begin position="111"/>
        <end position="133"/>
    </location>
</feature>
<comment type="caution">
    <text evidence="9">The sequence shown here is derived from an EMBL/GenBank/DDBJ whole genome shotgun (WGS) entry which is preliminary data.</text>
</comment>
<reference evidence="9" key="1">
    <citation type="submission" date="2021-03" db="EMBL/GenBank/DDBJ databases">
        <authorList>
            <person name="Kanchanasin P."/>
            <person name="Saeng-In P."/>
            <person name="Phongsopitanun W."/>
            <person name="Yuki M."/>
            <person name="Kudo T."/>
            <person name="Ohkuma M."/>
            <person name="Tanasupawat S."/>
        </authorList>
    </citation>
    <scope>NUCLEOTIDE SEQUENCE</scope>
    <source>
        <strain evidence="9">GKU 128</strain>
    </source>
</reference>
<feature type="transmembrane region" description="Helical" evidence="8">
    <location>
        <begin position="82"/>
        <end position="99"/>
    </location>
</feature>
<feature type="transmembrane region" description="Helical" evidence="8">
    <location>
        <begin position="44"/>
        <end position="70"/>
    </location>
</feature>
<evidence type="ECO:0000256" key="5">
    <source>
        <dbReference type="ARBA" id="ARBA00022960"/>
    </source>
</evidence>
<keyword evidence="5" id="KW-0133">Cell shape</keyword>
<dbReference type="EMBL" id="JAGEOJ010000001">
    <property type="protein sequence ID" value="MBO2445508.1"/>
    <property type="molecule type" value="Genomic_DNA"/>
</dbReference>
<evidence type="ECO:0000256" key="6">
    <source>
        <dbReference type="ARBA" id="ARBA00022989"/>
    </source>
</evidence>
<evidence type="ECO:0000256" key="3">
    <source>
        <dbReference type="ARBA" id="ARBA00022475"/>
    </source>
</evidence>
<sequence length="201" mass="21126">MLNAPEGSQTGRTIMAGVVIVAALILQVSVANRLPLPGGVTPDLVLLAVVALALVNGSLTGLVAGFAAGLAADIIPPADHTIGRYALVYCLIGYICGMASDDMDRQSMVPFFAVAAGALVGTVLYAGTGMMLGDPRASWTIVARMVPLQVLYDVIASPFVVWAILRVTRRFERGERPSRDRFSVPAARYRSGSGSRPGVRL</sequence>
<evidence type="ECO:0000313" key="9">
    <source>
        <dbReference type="EMBL" id="MBO2445508.1"/>
    </source>
</evidence>
<keyword evidence="4 8" id="KW-0812">Transmembrane</keyword>
<dbReference type="NCBIfam" id="TIGR03426">
    <property type="entry name" value="shape_MreD"/>
    <property type="match status" value="1"/>
</dbReference>
<dbReference type="Proteomes" id="UP000669179">
    <property type="component" value="Unassembled WGS sequence"/>
</dbReference>
<keyword evidence="6 8" id="KW-1133">Transmembrane helix</keyword>
<evidence type="ECO:0000256" key="4">
    <source>
        <dbReference type="ARBA" id="ARBA00022692"/>
    </source>
</evidence>
<evidence type="ECO:0000256" key="8">
    <source>
        <dbReference type="SAM" id="Phobius"/>
    </source>
</evidence>
<keyword evidence="10" id="KW-1185">Reference proteome</keyword>
<accession>A0A939T1V9</accession>
<dbReference type="GO" id="GO:0005886">
    <property type="term" value="C:plasma membrane"/>
    <property type="evidence" value="ECO:0007669"/>
    <property type="project" value="UniProtKB-SubCell"/>
</dbReference>
<feature type="transmembrane region" description="Helical" evidence="8">
    <location>
        <begin position="145"/>
        <end position="165"/>
    </location>
</feature>
<evidence type="ECO:0000256" key="1">
    <source>
        <dbReference type="ARBA" id="ARBA00004651"/>
    </source>
</evidence>
<dbReference type="AlphaFoldDB" id="A0A939T1V9"/>
<proteinExistence type="inferred from homology"/>